<dbReference type="EMBL" id="JAJJHW010003363">
    <property type="protein sequence ID" value="KAH8361005.1"/>
    <property type="molecule type" value="Genomic_DNA"/>
</dbReference>
<organism evidence="2 3">
    <name type="scientific">Drosophila rubida</name>
    <dbReference type="NCBI Taxonomy" id="30044"/>
    <lineage>
        <taxon>Eukaryota</taxon>
        <taxon>Metazoa</taxon>
        <taxon>Ecdysozoa</taxon>
        <taxon>Arthropoda</taxon>
        <taxon>Hexapoda</taxon>
        <taxon>Insecta</taxon>
        <taxon>Pterygota</taxon>
        <taxon>Neoptera</taxon>
        <taxon>Endopterygota</taxon>
        <taxon>Diptera</taxon>
        <taxon>Brachycera</taxon>
        <taxon>Muscomorpha</taxon>
        <taxon>Ephydroidea</taxon>
        <taxon>Drosophilidae</taxon>
        <taxon>Drosophila</taxon>
    </lineage>
</organism>
<dbReference type="InterPro" id="IPR011009">
    <property type="entry name" value="Kinase-like_dom_sf"/>
</dbReference>
<dbReference type="SUPFAM" id="SSF56112">
    <property type="entry name" value="Protein kinase-like (PK-like)"/>
    <property type="match status" value="1"/>
</dbReference>
<name>A0AAD4JXC4_9MUSC</name>
<keyword evidence="3" id="KW-1185">Reference proteome</keyword>
<proteinExistence type="predicted"/>
<dbReference type="Gene3D" id="3.90.1200.10">
    <property type="match status" value="1"/>
</dbReference>
<sequence length="411" mass="47273">SNMDILPEIKELSQVIEPYLKGDCLFCYDVTNLTQPGDNYGSVLVSIRAQLQHANGELYLKRFVAKVPPTDEKYWRFIQPERTCLVENAIYKVLAPALTVLQNEAGIPIDKHFDGFAQYLGSRISLNPDAKTVDKNAILVLEDLRDINYNPSQRMKPFDQLHAELALKYMAQFHALSISFRLKKPEIFQTEVRPLFGKFDWHAAAPESKATMILETLEDIREVTNNDEIMVDRIKQLSNEFFSFLAAPPNESNPFNSIIHSDFWTMNLMFRHDSFGRATHLKIIDFQTAQYDSIIHDLISFLLTSISTHVLEDNYQHLLHVYHENFIATLTAVDVNTSAYSFEAFSTELKRIAYIQIPHAIFMTRFILADEATSTNQYDLDLSQLLKTTNSKRVHCKLADILRLANKFQLL</sequence>
<accession>A0AAD4JXC4</accession>
<dbReference type="InterPro" id="IPR004119">
    <property type="entry name" value="EcKL"/>
</dbReference>
<evidence type="ECO:0000259" key="1">
    <source>
        <dbReference type="SMART" id="SM00587"/>
    </source>
</evidence>
<dbReference type="Pfam" id="PF02958">
    <property type="entry name" value="EcKL"/>
    <property type="match status" value="1"/>
</dbReference>
<gene>
    <name evidence="2" type="ORF">KR093_007463</name>
</gene>
<feature type="domain" description="CHK kinase-like" evidence="1">
    <location>
        <begin position="139"/>
        <end position="332"/>
    </location>
</feature>
<dbReference type="SMART" id="SM00587">
    <property type="entry name" value="CHK"/>
    <property type="match status" value="1"/>
</dbReference>
<dbReference type="PANTHER" id="PTHR11012:SF55">
    <property type="entry name" value="BHLH DOMAIN-CONTAINING PROTEIN"/>
    <property type="match status" value="1"/>
</dbReference>
<protein>
    <recommendedName>
        <fullName evidence="1">CHK kinase-like domain-containing protein</fullName>
    </recommendedName>
</protein>
<evidence type="ECO:0000313" key="3">
    <source>
        <dbReference type="Proteomes" id="UP001200034"/>
    </source>
</evidence>
<dbReference type="Proteomes" id="UP001200034">
    <property type="component" value="Unassembled WGS sequence"/>
</dbReference>
<dbReference type="PANTHER" id="PTHR11012">
    <property type="entry name" value="PROTEIN KINASE-LIKE DOMAIN-CONTAINING"/>
    <property type="match status" value="1"/>
</dbReference>
<dbReference type="AlphaFoldDB" id="A0AAD4JXC4"/>
<comment type="caution">
    <text evidence="2">The sequence shown here is derived from an EMBL/GenBank/DDBJ whole genome shotgun (WGS) entry which is preliminary data.</text>
</comment>
<reference evidence="2" key="1">
    <citation type="journal article" date="2021" name="Mol. Ecol. Resour.">
        <title>Phylogenomic analyses of the genus Drosophila reveals genomic signals of climate adaptation.</title>
        <authorList>
            <person name="Li F."/>
            <person name="Rane R.V."/>
            <person name="Luria V."/>
            <person name="Xiong Z."/>
            <person name="Chen J."/>
            <person name="Li Z."/>
            <person name="Catullo R.A."/>
            <person name="Griffin P.C."/>
            <person name="Schiffer M."/>
            <person name="Pearce S."/>
            <person name="Lee S.F."/>
            <person name="McElroy K."/>
            <person name="Stocker A."/>
            <person name="Shirriffs J."/>
            <person name="Cockerell F."/>
            <person name="Coppin C."/>
            <person name="Sgro C.M."/>
            <person name="Karger A."/>
            <person name="Cain J.W."/>
            <person name="Weber J.A."/>
            <person name="Santpere G."/>
            <person name="Kirschner M.W."/>
            <person name="Hoffmann A.A."/>
            <person name="Oakeshott J.G."/>
            <person name="Zhang G."/>
        </authorList>
    </citation>
    <scope>NUCLEOTIDE SEQUENCE</scope>
    <source>
        <strain evidence="2">BGI-SZ-2011g</strain>
    </source>
</reference>
<evidence type="ECO:0000313" key="2">
    <source>
        <dbReference type="EMBL" id="KAH8361005.1"/>
    </source>
</evidence>
<dbReference type="InterPro" id="IPR015897">
    <property type="entry name" value="CHK_kinase-like"/>
</dbReference>
<feature type="non-terminal residue" evidence="2">
    <location>
        <position position="1"/>
    </location>
</feature>